<gene>
    <name evidence="8" type="primary">aroE</name>
    <name evidence="11" type="ORF">SAMN05421779_102152</name>
</gene>
<feature type="binding site" evidence="8">
    <location>
        <position position="67"/>
    </location>
    <ligand>
        <name>shikimate</name>
        <dbReference type="ChEBI" id="CHEBI:36208"/>
    </ligand>
</feature>
<accession>A0A1N7JEA3</accession>
<keyword evidence="4 8" id="KW-0521">NADP</keyword>
<protein>
    <recommendedName>
        <fullName evidence="2 8">Shikimate dehydrogenase (NADP(+))</fullName>
        <shortName evidence="8">SDH</shortName>
        <ecNumber evidence="2 8">1.1.1.25</ecNumber>
    </recommendedName>
</protein>
<dbReference type="GO" id="GO:0009423">
    <property type="term" value="P:chorismate biosynthetic process"/>
    <property type="evidence" value="ECO:0007669"/>
    <property type="project" value="UniProtKB-UniRule"/>
</dbReference>
<dbReference type="Gene3D" id="3.40.50.720">
    <property type="entry name" value="NAD(P)-binding Rossmann-like Domain"/>
    <property type="match status" value="1"/>
</dbReference>
<evidence type="ECO:0000259" key="10">
    <source>
        <dbReference type="Pfam" id="PF08501"/>
    </source>
</evidence>
<feature type="binding site" evidence="8">
    <location>
        <position position="108"/>
    </location>
    <ligand>
        <name>shikimate</name>
        <dbReference type="ChEBI" id="CHEBI:36208"/>
    </ligand>
</feature>
<keyword evidence="12" id="KW-1185">Reference proteome</keyword>
<name>A0A1N7JEA3_9PROT</name>
<dbReference type="GO" id="GO:0009073">
    <property type="term" value="P:aromatic amino acid family biosynthetic process"/>
    <property type="evidence" value="ECO:0007669"/>
    <property type="project" value="UniProtKB-KW"/>
</dbReference>
<evidence type="ECO:0000256" key="3">
    <source>
        <dbReference type="ARBA" id="ARBA00022605"/>
    </source>
</evidence>
<evidence type="ECO:0000313" key="12">
    <source>
        <dbReference type="Proteomes" id="UP000185678"/>
    </source>
</evidence>
<feature type="binding site" evidence="8">
    <location>
        <begin position="134"/>
        <end position="138"/>
    </location>
    <ligand>
        <name>NADP(+)</name>
        <dbReference type="ChEBI" id="CHEBI:58349"/>
    </ligand>
</feature>
<evidence type="ECO:0000256" key="7">
    <source>
        <dbReference type="ARBA" id="ARBA00049442"/>
    </source>
</evidence>
<proteinExistence type="inferred from homology"/>
<dbReference type="PANTHER" id="PTHR21089">
    <property type="entry name" value="SHIKIMATE DEHYDROGENASE"/>
    <property type="match status" value="1"/>
</dbReference>
<dbReference type="GO" id="GO:0008652">
    <property type="term" value="P:amino acid biosynthetic process"/>
    <property type="evidence" value="ECO:0007669"/>
    <property type="project" value="UniProtKB-KW"/>
</dbReference>
<feature type="binding site" evidence="8">
    <location>
        <position position="83"/>
    </location>
    <ligand>
        <name>NADP(+)</name>
        <dbReference type="ChEBI" id="CHEBI:58349"/>
    </ligand>
</feature>
<dbReference type="SUPFAM" id="SSF53223">
    <property type="entry name" value="Aminoacid dehydrogenase-like, N-terminal domain"/>
    <property type="match status" value="1"/>
</dbReference>
<feature type="binding site" evidence="8">
    <location>
        <begin position="20"/>
        <end position="22"/>
    </location>
    <ligand>
        <name>shikimate</name>
        <dbReference type="ChEBI" id="CHEBI:36208"/>
    </ligand>
</feature>
<evidence type="ECO:0000256" key="5">
    <source>
        <dbReference type="ARBA" id="ARBA00023002"/>
    </source>
</evidence>
<dbReference type="Gene3D" id="3.40.50.10860">
    <property type="entry name" value="Leucine Dehydrogenase, chain A, domain 1"/>
    <property type="match status" value="1"/>
</dbReference>
<dbReference type="EC" id="1.1.1.25" evidence="2 8"/>
<dbReference type="OrthoDB" id="9792692at2"/>
<dbReference type="Proteomes" id="UP000185678">
    <property type="component" value="Unassembled WGS sequence"/>
</dbReference>
<evidence type="ECO:0000256" key="8">
    <source>
        <dbReference type="HAMAP-Rule" id="MF_00222"/>
    </source>
</evidence>
<evidence type="ECO:0000259" key="9">
    <source>
        <dbReference type="Pfam" id="PF01488"/>
    </source>
</evidence>
<comment type="catalytic activity">
    <reaction evidence="7 8">
        <text>shikimate + NADP(+) = 3-dehydroshikimate + NADPH + H(+)</text>
        <dbReference type="Rhea" id="RHEA:17737"/>
        <dbReference type="ChEBI" id="CHEBI:15378"/>
        <dbReference type="ChEBI" id="CHEBI:16630"/>
        <dbReference type="ChEBI" id="CHEBI:36208"/>
        <dbReference type="ChEBI" id="CHEBI:57783"/>
        <dbReference type="ChEBI" id="CHEBI:58349"/>
        <dbReference type="EC" id="1.1.1.25"/>
    </reaction>
</comment>
<dbReference type="Pfam" id="PF01488">
    <property type="entry name" value="Shikimate_DH"/>
    <property type="match status" value="1"/>
</dbReference>
<dbReference type="NCBIfam" id="NF001312">
    <property type="entry name" value="PRK00258.1-4"/>
    <property type="match status" value="1"/>
</dbReference>
<comment type="pathway">
    <text evidence="1 8">Metabolic intermediate biosynthesis; chorismate biosynthesis; chorismate from D-erythrose 4-phosphate and phosphoenolpyruvate: step 4/7.</text>
</comment>
<evidence type="ECO:0000313" key="11">
    <source>
        <dbReference type="EMBL" id="SIS47584.1"/>
    </source>
</evidence>
<feature type="active site" description="Proton acceptor" evidence="8">
    <location>
        <position position="71"/>
    </location>
</feature>
<dbReference type="GO" id="GO:0050661">
    <property type="term" value="F:NADP binding"/>
    <property type="evidence" value="ECO:0007669"/>
    <property type="project" value="InterPro"/>
</dbReference>
<keyword evidence="5 8" id="KW-0560">Oxidoreductase</keyword>
<dbReference type="InterPro" id="IPR022893">
    <property type="entry name" value="Shikimate_DH_fam"/>
</dbReference>
<comment type="subunit">
    <text evidence="8">Homodimer.</text>
</comment>
<dbReference type="InterPro" id="IPR046346">
    <property type="entry name" value="Aminoacid_DH-like_N_sf"/>
</dbReference>
<dbReference type="GO" id="GO:0019632">
    <property type="term" value="P:shikimate metabolic process"/>
    <property type="evidence" value="ECO:0007669"/>
    <property type="project" value="InterPro"/>
</dbReference>
<organism evidence="11 12">
    <name type="scientific">Insolitispirillum peregrinum</name>
    <dbReference type="NCBI Taxonomy" id="80876"/>
    <lineage>
        <taxon>Bacteria</taxon>
        <taxon>Pseudomonadati</taxon>
        <taxon>Pseudomonadota</taxon>
        <taxon>Alphaproteobacteria</taxon>
        <taxon>Rhodospirillales</taxon>
        <taxon>Novispirillaceae</taxon>
        <taxon>Insolitispirillum</taxon>
    </lineage>
</organism>
<evidence type="ECO:0000256" key="4">
    <source>
        <dbReference type="ARBA" id="ARBA00022857"/>
    </source>
</evidence>
<dbReference type="Pfam" id="PF08501">
    <property type="entry name" value="Shikimate_dh_N"/>
    <property type="match status" value="1"/>
</dbReference>
<dbReference type="InterPro" id="IPR013708">
    <property type="entry name" value="Shikimate_DH-bd_N"/>
</dbReference>
<dbReference type="PANTHER" id="PTHR21089:SF1">
    <property type="entry name" value="BIFUNCTIONAL 3-DEHYDROQUINATE DEHYDRATASE_SHIKIMATE DEHYDROGENASE, CHLOROPLASTIC"/>
    <property type="match status" value="1"/>
</dbReference>
<dbReference type="HAMAP" id="MF_00222">
    <property type="entry name" value="Shikimate_DH_AroE"/>
    <property type="match status" value="1"/>
</dbReference>
<dbReference type="InterPro" id="IPR036291">
    <property type="entry name" value="NAD(P)-bd_dom_sf"/>
</dbReference>
<feature type="domain" description="Shikimate dehydrogenase substrate binding N-terminal" evidence="10">
    <location>
        <begin position="12"/>
        <end position="94"/>
    </location>
</feature>
<evidence type="ECO:0000256" key="1">
    <source>
        <dbReference type="ARBA" id="ARBA00004871"/>
    </source>
</evidence>
<feature type="domain" description="Quinate/shikimate 5-dehydrogenase/glutamyl-tRNA reductase" evidence="9">
    <location>
        <begin position="130"/>
        <end position="174"/>
    </location>
</feature>
<evidence type="ECO:0000256" key="2">
    <source>
        <dbReference type="ARBA" id="ARBA00012962"/>
    </source>
</evidence>
<feature type="binding site" evidence="8">
    <location>
        <position position="251"/>
    </location>
    <ligand>
        <name>NADP(+)</name>
        <dbReference type="ChEBI" id="CHEBI:58349"/>
    </ligand>
</feature>
<feature type="binding site" evidence="8">
    <location>
        <position position="92"/>
    </location>
    <ligand>
        <name>shikimate</name>
        <dbReference type="ChEBI" id="CHEBI:36208"/>
    </ligand>
</feature>
<dbReference type="AlphaFoldDB" id="A0A1N7JEA3"/>
<dbReference type="EMBL" id="FTOA01000002">
    <property type="protein sequence ID" value="SIS47584.1"/>
    <property type="molecule type" value="Genomic_DNA"/>
</dbReference>
<keyword evidence="6 8" id="KW-0057">Aromatic amino acid biosynthesis</keyword>
<sequence length="287" mass="30105">MSLSGKAKVAAVIGWPVSHSLSPRLHGFWLERAGIDGTYIPLAVAPENIHDAIRALPKLGLRGANVTVPHKEAALQAADHATDRARRMGAANTLVVNADGSITADNTDGYGFLENLRSGAPDWTAAAGPAVVLGAGGAARGVICALLEAGVPAIRLLNRTRARAEALAADLARHFPAQPIEVGEWEQRETLLAGSALLVNTTTQGMHGQPALELSLAALPPSAVVTDIVYVPLLTPLLEQAKQRGHVIVDGLGMLLHQARPGFTAWFGSEPIVDEALRSHMLGFVGR</sequence>
<dbReference type="CDD" id="cd01065">
    <property type="entry name" value="NAD_bind_Shikimate_DH"/>
    <property type="match status" value="1"/>
</dbReference>
<evidence type="ECO:0000256" key="6">
    <source>
        <dbReference type="ARBA" id="ARBA00023141"/>
    </source>
</evidence>
<dbReference type="GO" id="GO:0005829">
    <property type="term" value="C:cytosol"/>
    <property type="evidence" value="ECO:0007669"/>
    <property type="project" value="TreeGrafter"/>
</dbReference>
<dbReference type="STRING" id="80876.SAMN05421779_102152"/>
<feature type="binding site" evidence="8">
    <location>
        <begin position="158"/>
        <end position="163"/>
    </location>
    <ligand>
        <name>NADP(+)</name>
        <dbReference type="ChEBI" id="CHEBI:58349"/>
    </ligand>
</feature>
<feature type="binding site" evidence="8">
    <location>
        <position position="230"/>
    </location>
    <ligand>
        <name>shikimate</name>
        <dbReference type="ChEBI" id="CHEBI:36208"/>
    </ligand>
</feature>
<reference evidence="11 12" key="1">
    <citation type="submission" date="2017-01" db="EMBL/GenBank/DDBJ databases">
        <authorList>
            <person name="Mah S.A."/>
            <person name="Swanson W.J."/>
            <person name="Moy G.W."/>
            <person name="Vacquier V.D."/>
        </authorList>
    </citation>
    <scope>NUCLEOTIDE SEQUENCE [LARGE SCALE GENOMIC DNA]</scope>
    <source>
        <strain evidence="11 12">DSM 11589</strain>
    </source>
</reference>
<dbReference type="SUPFAM" id="SSF51735">
    <property type="entry name" value="NAD(P)-binding Rossmann-fold domains"/>
    <property type="match status" value="1"/>
</dbReference>
<dbReference type="InterPro" id="IPR006151">
    <property type="entry name" value="Shikm_DH/Glu-tRNA_Rdtase"/>
</dbReference>
<comment type="function">
    <text evidence="8">Involved in the biosynthesis of the chorismate, which leads to the biosynthesis of aromatic amino acids. Catalyzes the reversible NADPH linked reduction of 3-dehydroshikimate (DHSA) to yield shikimate (SA).</text>
</comment>
<dbReference type="RefSeq" id="WP_076399063.1">
    <property type="nucleotide sequence ID" value="NZ_FTOA01000002.1"/>
</dbReference>
<feature type="binding site" evidence="8">
    <location>
        <position position="228"/>
    </location>
    <ligand>
        <name>NADP(+)</name>
        <dbReference type="ChEBI" id="CHEBI:58349"/>
    </ligand>
</feature>
<dbReference type="GO" id="GO:0004764">
    <property type="term" value="F:shikimate 3-dehydrogenase (NADP+) activity"/>
    <property type="evidence" value="ECO:0007669"/>
    <property type="project" value="UniProtKB-UniRule"/>
</dbReference>
<comment type="similarity">
    <text evidence="8">Belongs to the shikimate dehydrogenase family.</text>
</comment>
<keyword evidence="3 8" id="KW-0028">Amino-acid biosynthesis</keyword>
<dbReference type="NCBIfam" id="TIGR00507">
    <property type="entry name" value="aroE"/>
    <property type="match status" value="1"/>
</dbReference>
<feature type="binding site" evidence="8">
    <location>
        <position position="258"/>
    </location>
    <ligand>
        <name>shikimate</name>
        <dbReference type="ChEBI" id="CHEBI:36208"/>
    </ligand>
</feature>
<dbReference type="UniPathway" id="UPA00053">
    <property type="reaction ID" value="UER00087"/>
</dbReference>
<dbReference type="InterPro" id="IPR011342">
    <property type="entry name" value="Shikimate_DH"/>
</dbReference>